<keyword evidence="2" id="KW-0812">Transmembrane</keyword>
<keyword evidence="5" id="KW-1185">Reference proteome</keyword>
<protein>
    <submittedName>
        <fullName evidence="4">Uncharacterized protein</fullName>
    </submittedName>
</protein>
<gene>
    <name evidence="4" type="ORF">HGRIS_010675</name>
</gene>
<feature type="chain" id="PRO_5047364734" evidence="3">
    <location>
        <begin position="24"/>
        <end position="223"/>
    </location>
</feature>
<keyword evidence="2" id="KW-1133">Transmembrane helix</keyword>
<sequence length="223" mass="23613">MIPATNCLIFGLALLSVLTGVNGDRICETKDGKITCRDGIPTGIKAAIGGGIVVVVGLVVTTIYVVRQRRIHRRMQESITEIEQSQVHGPPLTTYGAPPNASYNRPAPQRPMRPPPLHTISLARTAMPATLSVQAESQSTAPMVFAGASGTPHFPHSAVGNGLQPHTPRRARKDDDGGHQFSGYPFVGISSKSPPSPGLSDISSMPPSSYPGQPRVDIKNTLP</sequence>
<feature type="region of interest" description="Disordered" evidence="1">
    <location>
        <begin position="81"/>
        <end position="112"/>
    </location>
</feature>
<feature type="region of interest" description="Disordered" evidence="1">
    <location>
        <begin position="150"/>
        <end position="223"/>
    </location>
</feature>
<organism evidence="4 5">
    <name type="scientific">Hohenbuehelia grisea</name>
    <dbReference type="NCBI Taxonomy" id="104357"/>
    <lineage>
        <taxon>Eukaryota</taxon>
        <taxon>Fungi</taxon>
        <taxon>Dikarya</taxon>
        <taxon>Basidiomycota</taxon>
        <taxon>Agaricomycotina</taxon>
        <taxon>Agaricomycetes</taxon>
        <taxon>Agaricomycetidae</taxon>
        <taxon>Agaricales</taxon>
        <taxon>Pleurotineae</taxon>
        <taxon>Pleurotaceae</taxon>
        <taxon>Hohenbuehelia</taxon>
    </lineage>
</organism>
<accession>A0ABR3IXL6</accession>
<comment type="caution">
    <text evidence="4">The sequence shown here is derived from an EMBL/GenBank/DDBJ whole genome shotgun (WGS) entry which is preliminary data.</text>
</comment>
<name>A0ABR3IXL6_9AGAR</name>
<keyword evidence="3" id="KW-0732">Signal</keyword>
<feature type="signal peptide" evidence="3">
    <location>
        <begin position="1"/>
        <end position="23"/>
    </location>
</feature>
<feature type="transmembrane region" description="Helical" evidence="2">
    <location>
        <begin position="47"/>
        <end position="66"/>
    </location>
</feature>
<feature type="compositionally biased region" description="Polar residues" evidence="1">
    <location>
        <begin position="201"/>
        <end position="211"/>
    </location>
</feature>
<evidence type="ECO:0000256" key="3">
    <source>
        <dbReference type="SAM" id="SignalP"/>
    </source>
</evidence>
<reference evidence="5" key="1">
    <citation type="submission" date="2024-06" db="EMBL/GenBank/DDBJ databases">
        <title>Multi-omics analyses provide insights into the biosynthesis of the anticancer antibiotic pleurotin in Hohenbuehelia grisea.</title>
        <authorList>
            <person name="Weaver J.A."/>
            <person name="Alberti F."/>
        </authorList>
    </citation>
    <scope>NUCLEOTIDE SEQUENCE [LARGE SCALE GENOMIC DNA]</scope>
    <source>
        <strain evidence="5">T-177</strain>
    </source>
</reference>
<proteinExistence type="predicted"/>
<evidence type="ECO:0000313" key="5">
    <source>
        <dbReference type="Proteomes" id="UP001556367"/>
    </source>
</evidence>
<evidence type="ECO:0000256" key="1">
    <source>
        <dbReference type="SAM" id="MobiDB-lite"/>
    </source>
</evidence>
<evidence type="ECO:0000313" key="4">
    <source>
        <dbReference type="EMBL" id="KAL0948051.1"/>
    </source>
</evidence>
<keyword evidence="2" id="KW-0472">Membrane</keyword>
<evidence type="ECO:0000256" key="2">
    <source>
        <dbReference type="SAM" id="Phobius"/>
    </source>
</evidence>
<dbReference type="EMBL" id="JASNQZ010000014">
    <property type="protein sequence ID" value="KAL0948051.1"/>
    <property type="molecule type" value="Genomic_DNA"/>
</dbReference>
<dbReference type="Proteomes" id="UP001556367">
    <property type="component" value="Unassembled WGS sequence"/>
</dbReference>